<dbReference type="PANTHER" id="PTHR21860">
    <property type="entry name" value="TRANSCRIPTION INITIATION FACTOR IIIC TFIIIC , POLYPEPTIDE 6-RELATED"/>
    <property type="match status" value="1"/>
</dbReference>
<accession>A0A5N6MXZ9</accession>
<gene>
    <name evidence="2" type="ORF">E3N88_27547</name>
</gene>
<dbReference type="GO" id="GO:0000127">
    <property type="term" value="C:transcription factor TFIIIC complex"/>
    <property type="evidence" value="ECO:0007669"/>
    <property type="project" value="TreeGrafter"/>
</dbReference>
<proteinExistence type="predicted"/>
<evidence type="ECO:0000313" key="2">
    <source>
        <dbReference type="EMBL" id="KAD4178956.1"/>
    </source>
</evidence>
<name>A0A5N6MXZ9_9ASTR</name>
<dbReference type="FunFam" id="2.60.40.4370:FF:000002">
    <property type="entry name" value="Transcription factor TFIIIC, tau55-related protein"/>
    <property type="match status" value="1"/>
</dbReference>
<protein>
    <recommendedName>
        <fullName evidence="1">Transcription factor TFIIIC triple barrel domain-containing protein</fullName>
    </recommendedName>
</protein>
<dbReference type="EMBL" id="SZYD01000014">
    <property type="protein sequence ID" value="KAD4178956.1"/>
    <property type="molecule type" value="Genomic_DNA"/>
</dbReference>
<reference evidence="2 3" key="1">
    <citation type="submission" date="2019-05" db="EMBL/GenBank/DDBJ databases">
        <title>Mikania micrantha, genome provides insights into the molecular mechanism of rapid growth.</title>
        <authorList>
            <person name="Liu B."/>
        </authorList>
    </citation>
    <scope>NUCLEOTIDE SEQUENCE [LARGE SCALE GENOMIC DNA]</scope>
    <source>
        <strain evidence="2">NLD-2019</strain>
        <tissue evidence="2">Leaf</tissue>
    </source>
</reference>
<dbReference type="AlphaFoldDB" id="A0A5N6MXZ9"/>
<dbReference type="OrthoDB" id="1877767at2759"/>
<dbReference type="Gene3D" id="2.60.40.4370">
    <property type="match status" value="1"/>
</dbReference>
<comment type="caution">
    <text evidence="2">The sequence shown here is derived from an EMBL/GenBank/DDBJ whole genome shotgun (WGS) entry which is preliminary data.</text>
</comment>
<keyword evidence="3" id="KW-1185">Reference proteome</keyword>
<dbReference type="GO" id="GO:0006383">
    <property type="term" value="P:transcription by RNA polymerase III"/>
    <property type="evidence" value="ECO:0007669"/>
    <property type="project" value="InterPro"/>
</dbReference>
<dbReference type="Proteomes" id="UP000326396">
    <property type="component" value="Linkage Group LG4"/>
</dbReference>
<evidence type="ECO:0000259" key="1">
    <source>
        <dbReference type="Pfam" id="PF10419"/>
    </source>
</evidence>
<dbReference type="Pfam" id="PF10419">
    <property type="entry name" value="TFIIIC_sub6"/>
    <property type="match status" value="1"/>
</dbReference>
<dbReference type="InterPro" id="IPR042771">
    <property type="entry name" value="GTF3C6-like"/>
</dbReference>
<organism evidence="2 3">
    <name type="scientific">Mikania micrantha</name>
    <name type="common">bitter vine</name>
    <dbReference type="NCBI Taxonomy" id="192012"/>
    <lineage>
        <taxon>Eukaryota</taxon>
        <taxon>Viridiplantae</taxon>
        <taxon>Streptophyta</taxon>
        <taxon>Embryophyta</taxon>
        <taxon>Tracheophyta</taxon>
        <taxon>Spermatophyta</taxon>
        <taxon>Magnoliopsida</taxon>
        <taxon>eudicotyledons</taxon>
        <taxon>Gunneridae</taxon>
        <taxon>Pentapetalae</taxon>
        <taxon>asterids</taxon>
        <taxon>campanulids</taxon>
        <taxon>Asterales</taxon>
        <taxon>Asteraceae</taxon>
        <taxon>Asteroideae</taxon>
        <taxon>Heliantheae alliance</taxon>
        <taxon>Eupatorieae</taxon>
        <taxon>Mikania</taxon>
    </lineage>
</organism>
<sequence>MLKTRVHNCPLPLESSITSSINCSPQFEQVRILLDYSLLSTQSDCELLTALSRSRTARGKLSAGCLDCICNAVFLCSGERWRQPSAQNRRPFPAYFTTVQKIMATSHNQVEGEEDEYVVLDLDSVSELIHIPPNAPYVLSGLDTLNPILIIDEKIKLIGEYEETVGTCIILSENDAPPEVREETGPSEANLFSGKVIINENQVLRKQVKPVCQLQRILRFKLLSEGQNDQTTEQSSMKPV</sequence>
<evidence type="ECO:0000313" key="3">
    <source>
        <dbReference type="Proteomes" id="UP000326396"/>
    </source>
</evidence>
<dbReference type="InterPro" id="IPR019481">
    <property type="entry name" value="TFIIIC_triple_barrel"/>
</dbReference>
<dbReference type="PANTHER" id="PTHR21860:SF2">
    <property type="entry name" value="GENERAL TRANSCRIPTION FACTOR 3C POLYPEPTIDE 6"/>
    <property type="match status" value="1"/>
</dbReference>
<feature type="domain" description="Transcription factor TFIIIC triple barrel" evidence="1">
    <location>
        <begin position="113"/>
        <end position="222"/>
    </location>
</feature>